<dbReference type="PANTHER" id="PTHR18964:SF169">
    <property type="entry name" value="N-ACETYLMANNOSAMINE KINASE"/>
    <property type="match status" value="1"/>
</dbReference>
<gene>
    <name evidence="1" type="ORF">EFQ99_29250</name>
</gene>
<proteinExistence type="predicted"/>
<evidence type="ECO:0000313" key="1">
    <source>
        <dbReference type="EMBL" id="RUM20423.1"/>
    </source>
</evidence>
<dbReference type="SUPFAM" id="SSF46785">
    <property type="entry name" value="Winged helix' DNA-binding domain"/>
    <property type="match status" value="1"/>
</dbReference>
<reference evidence="2" key="1">
    <citation type="submission" date="2018-11" db="EMBL/GenBank/DDBJ databases">
        <title>Rhizobium chutanense sp. nov., isolated from root nodules of Phaseolus vulgaris in China.</title>
        <authorList>
            <person name="Huo Y."/>
        </authorList>
    </citation>
    <scope>NUCLEOTIDE SEQUENCE [LARGE SCALE GENOMIC DNA]</scope>
    <source>
        <strain evidence="2">CCBAU 65647</strain>
    </source>
</reference>
<dbReference type="AlphaFoldDB" id="A0A3S0S6Q4"/>
<dbReference type="InterPro" id="IPR036390">
    <property type="entry name" value="WH_DNA-bd_sf"/>
</dbReference>
<protein>
    <submittedName>
        <fullName evidence="1">ROK family protein</fullName>
    </submittedName>
</protein>
<dbReference type="Gene3D" id="3.30.420.40">
    <property type="match status" value="2"/>
</dbReference>
<dbReference type="Proteomes" id="UP000278823">
    <property type="component" value="Unassembled WGS sequence"/>
</dbReference>
<dbReference type="Pfam" id="PF00480">
    <property type="entry name" value="ROK"/>
    <property type="match status" value="1"/>
</dbReference>
<comment type="caution">
    <text evidence="1">The sequence shown here is derived from an EMBL/GenBank/DDBJ whole genome shotgun (WGS) entry which is preliminary data.</text>
</comment>
<dbReference type="RefSeq" id="WP_126924646.1">
    <property type="nucleotide sequence ID" value="NZ_ML133699.1"/>
</dbReference>
<name>A0A3S0S6Q4_9HYPH</name>
<sequence>MAARPTRHRSPLSENERLILEIVRRDRGVKRSSITPLTNLTQPSVHRIIDGLLGGGYLTLGDTVIEGRGKPSKGLELNPAAVFSVGISINTDSASLCICDFRCRVIHQEILDFAPEDRAKTLLALKERSVAAMRKNGIPREKLAGVGFAMSGFFVPPDGFFVTPEPLKDWSLVNISGELSALFDAAVWTENNATTGAIGETIVGAGLEYPTFGYLSFNYGFGAGIIIDGKPIFGSFGNAGEISRLYTLDEVNHRPALGELIKRLRLRGVSVTNVAELRQTFDIGWPGVEDWIEEVKPHLNRAIDAMWGVFDPAAIVFGGELPRSLGERLIELPFSDRYWRTGVAAVEPKRILSMVDGDPAVIGAALIPLKELYFV</sequence>
<evidence type="ECO:0000313" key="2">
    <source>
        <dbReference type="Proteomes" id="UP000278823"/>
    </source>
</evidence>
<dbReference type="Gene3D" id="1.10.10.10">
    <property type="entry name" value="Winged helix-like DNA-binding domain superfamily/Winged helix DNA-binding domain"/>
    <property type="match status" value="1"/>
</dbReference>
<dbReference type="PANTHER" id="PTHR18964">
    <property type="entry name" value="ROK (REPRESSOR, ORF, KINASE) FAMILY"/>
    <property type="match status" value="1"/>
</dbReference>
<dbReference type="CDD" id="cd23763">
    <property type="entry name" value="ASKHA_ATPase_ROK"/>
    <property type="match status" value="1"/>
</dbReference>
<dbReference type="SUPFAM" id="SSF53067">
    <property type="entry name" value="Actin-like ATPase domain"/>
    <property type="match status" value="1"/>
</dbReference>
<dbReference type="GO" id="GO:0009384">
    <property type="term" value="F:N-acylmannosamine kinase activity"/>
    <property type="evidence" value="ECO:0007669"/>
    <property type="project" value="TreeGrafter"/>
</dbReference>
<dbReference type="InterPro" id="IPR043129">
    <property type="entry name" value="ATPase_NBD"/>
</dbReference>
<dbReference type="OrthoDB" id="8595273at2"/>
<dbReference type="InterPro" id="IPR000600">
    <property type="entry name" value="ROK"/>
</dbReference>
<dbReference type="InterPro" id="IPR036388">
    <property type="entry name" value="WH-like_DNA-bd_sf"/>
</dbReference>
<keyword evidence="2" id="KW-1185">Reference proteome</keyword>
<dbReference type="GO" id="GO:0019262">
    <property type="term" value="P:N-acetylneuraminate catabolic process"/>
    <property type="evidence" value="ECO:0007669"/>
    <property type="project" value="TreeGrafter"/>
</dbReference>
<dbReference type="EMBL" id="RJTH01000015">
    <property type="protein sequence ID" value="RUM20423.1"/>
    <property type="molecule type" value="Genomic_DNA"/>
</dbReference>
<accession>A0A3S0S6Q4</accession>
<organism evidence="1 2">
    <name type="scientific">Rhizobium vallis</name>
    <dbReference type="NCBI Taxonomy" id="634290"/>
    <lineage>
        <taxon>Bacteria</taxon>
        <taxon>Pseudomonadati</taxon>
        <taxon>Pseudomonadota</taxon>
        <taxon>Alphaproteobacteria</taxon>
        <taxon>Hyphomicrobiales</taxon>
        <taxon>Rhizobiaceae</taxon>
        <taxon>Rhizobium/Agrobacterium group</taxon>
        <taxon>Rhizobium</taxon>
    </lineage>
</organism>